<accession>A0A5C4KXV1</accession>
<feature type="compositionally biased region" description="Basic residues" evidence="1">
    <location>
        <begin position="61"/>
        <end position="72"/>
    </location>
</feature>
<organism evidence="2 3">
    <name type="scientific">Pseudomonas jessenii</name>
    <dbReference type="NCBI Taxonomy" id="77298"/>
    <lineage>
        <taxon>Bacteria</taxon>
        <taxon>Pseudomonadati</taxon>
        <taxon>Pseudomonadota</taxon>
        <taxon>Gammaproteobacteria</taxon>
        <taxon>Pseudomonadales</taxon>
        <taxon>Pseudomonadaceae</taxon>
        <taxon>Pseudomonas</taxon>
    </lineage>
</organism>
<feature type="compositionally biased region" description="Basic residues" evidence="1">
    <location>
        <begin position="16"/>
        <end position="27"/>
    </location>
</feature>
<reference evidence="2" key="1">
    <citation type="submission" date="2019-06" db="EMBL/GenBank/DDBJ databases">
        <title>Pseudomonas-derived Butenolides : (Bio)synthesis of Styrolides.</title>
        <authorList>
            <person name="Klapper M."/>
            <person name="Chowdhury S."/>
            <person name="Stallforth P."/>
        </authorList>
    </citation>
    <scope>NUCLEOTIDE SEQUENCE [LARGE SCALE GENOMIC DNA]</scope>
    <source>
        <strain evidence="2">EC-S101</strain>
    </source>
</reference>
<name>A0A5C4KXV1_PSEJE</name>
<feature type="region of interest" description="Disordered" evidence="1">
    <location>
        <begin position="16"/>
        <end position="35"/>
    </location>
</feature>
<dbReference type="Proteomes" id="UP000306272">
    <property type="component" value="Unassembled WGS sequence"/>
</dbReference>
<feature type="region of interest" description="Disordered" evidence="1">
    <location>
        <begin position="61"/>
        <end position="86"/>
    </location>
</feature>
<sequence length="86" mass="10391">MPVINPLWERACSRRRRHRQNLRQPTHHFREQARSHMGSALNTECMPAIDPLWGRACSRRRRHRQNLRQPTHHFREQARSHRGSAL</sequence>
<dbReference type="EMBL" id="VDDB01000011">
    <property type="protein sequence ID" value="TNB95524.1"/>
    <property type="molecule type" value="Genomic_DNA"/>
</dbReference>
<feature type="non-terminal residue" evidence="2">
    <location>
        <position position="86"/>
    </location>
</feature>
<evidence type="ECO:0000256" key="1">
    <source>
        <dbReference type="SAM" id="MobiDB-lite"/>
    </source>
</evidence>
<evidence type="ECO:0000313" key="3">
    <source>
        <dbReference type="Proteomes" id="UP000306272"/>
    </source>
</evidence>
<proteinExistence type="predicted"/>
<keyword evidence="3" id="KW-1185">Reference proteome</keyword>
<evidence type="ECO:0000313" key="2">
    <source>
        <dbReference type="EMBL" id="TNB95524.1"/>
    </source>
</evidence>
<protein>
    <submittedName>
        <fullName evidence="2">Uncharacterized protein</fullName>
    </submittedName>
</protein>
<gene>
    <name evidence="2" type="ORF">FHG55_13375</name>
</gene>
<dbReference type="AlphaFoldDB" id="A0A5C4KXV1"/>
<comment type="caution">
    <text evidence="2">The sequence shown here is derived from an EMBL/GenBank/DDBJ whole genome shotgun (WGS) entry which is preliminary data.</text>
</comment>